<dbReference type="GO" id="GO:0044718">
    <property type="term" value="P:siderophore transmembrane transport"/>
    <property type="evidence" value="ECO:0007669"/>
    <property type="project" value="TreeGrafter"/>
</dbReference>
<dbReference type="InterPro" id="IPR012910">
    <property type="entry name" value="Plug_dom"/>
</dbReference>
<feature type="domain" description="TonB-dependent receptor plug" evidence="13">
    <location>
        <begin position="101"/>
        <end position="198"/>
    </location>
</feature>
<dbReference type="Pfam" id="PF00593">
    <property type="entry name" value="TonB_dep_Rec_b-barrel"/>
    <property type="match status" value="1"/>
</dbReference>
<dbReference type="EMBL" id="BMIB01000001">
    <property type="protein sequence ID" value="GGH57014.1"/>
    <property type="molecule type" value="Genomic_DNA"/>
</dbReference>
<dbReference type="Proteomes" id="UP000627292">
    <property type="component" value="Unassembled WGS sequence"/>
</dbReference>
<comment type="similarity">
    <text evidence="10 11">Belongs to the TonB-dependent receptor family.</text>
</comment>
<comment type="subcellular location">
    <subcellularLocation>
        <location evidence="1 10">Cell outer membrane</location>
        <topology evidence="1 10">Multi-pass membrane protein</topology>
    </subcellularLocation>
</comment>
<keyword evidence="2 10" id="KW-0813">Transport</keyword>
<protein>
    <submittedName>
        <fullName evidence="14">TonB-dependent receptor</fullName>
    </submittedName>
</protein>
<keyword evidence="8 14" id="KW-0675">Receptor</keyword>
<keyword evidence="9 10" id="KW-0998">Cell outer membrane</keyword>
<dbReference type="SUPFAM" id="SSF49464">
    <property type="entry name" value="Carboxypeptidase regulatory domain-like"/>
    <property type="match status" value="1"/>
</dbReference>
<dbReference type="PROSITE" id="PS52016">
    <property type="entry name" value="TONB_DEPENDENT_REC_3"/>
    <property type="match status" value="1"/>
</dbReference>
<dbReference type="InterPro" id="IPR036942">
    <property type="entry name" value="Beta-barrel_TonB_sf"/>
</dbReference>
<keyword evidence="5" id="KW-0732">Signal</keyword>
<evidence type="ECO:0000256" key="10">
    <source>
        <dbReference type="PROSITE-ProRule" id="PRU01360"/>
    </source>
</evidence>
<dbReference type="GO" id="GO:0015344">
    <property type="term" value="F:siderophore uptake transmembrane transporter activity"/>
    <property type="evidence" value="ECO:0007669"/>
    <property type="project" value="TreeGrafter"/>
</dbReference>
<dbReference type="Gene3D" id="2.170.130.10">
    <property type="entry name" value="TonB-dependent receptor, plug domain"/>
    <property type="match status" value="1"/>
</dbReference>
<dbReference type="Pfam" id="PF07715">
    <property type="entry name" value="Plug"/>
    <property type="match status" value="1"/>
</dbReference>
<evidence type="ECO:0000256" key="5">
    <source>
        <dbReference type="ARBA" id="ARBA00022729"/>
    </source>
</evidence>
<sequence length="782" mass="87318">MGSIVSGSKPLAGVAVLLNHGQVLSVTDSLGGFYFNQLVKGRYVITIQAAGYEAYHNRVLVADTLIKLPVIALKSKINQLEEVTVVNSYATMRKRESTLLPDVVSQDYLLRNSGGSLMKSLEKLPGIKAIGIGSGNAKPLIRGLGFNQVVVVENGMKHEGQQWGADHGLEIDQYAAGRVEIVKGPAAIIHGSDAIAGVVDIQAPALPEPHTSGGAVALTGKSNNALWTVSANAFTRTQRWFVTGRVTATEYADYRVPADTVYIYSYAAALHKNRVRNTAGRELNLHVSTGWVGNNVQSVFNASRTYSRSGFFANAHGLEPRRVDAALHDASDRDIQLPSQEVVHYKLMNRTSFQFAGHRAEVQVGVQQNFRQEWNRYVNHGYMPAVYPAHMTIPSTLERQYDKTVTSLLLKDEWQWGNHTITVGGSGDYQRNSIDGWSFLIPAFTQWNAGAYLYDKWKLHPQWLVSAAVRYDYGQIRMKPYTDWFASEVVNNGDTMQQFLSRSQQALRSFSSVNWSAGISHTPGNWLFKMNVGSSFRMPIAKELGANGVNYHYFRYEKGNINLNAERSYQLDVAAGWNSSKASVTISPFLNYFPNYIFLNPTAAHDYYYGAGNQVFEYTQSRVMRYGAELQVRYDFLPHWSASLAAEYLYNRQLSGGKKGYTLPFTPPPSVLTGVTWRPAFRKGVSDTYFTLEWRVAAAQNRIVPPERTTPSYQLFDFSAGTRMLTKGQPIYVHLQVQNLFNTNYLNHTSFYRLIALPEAGRNIVLSLRVPLLWKAPAAGSN</sequence>
<dbReference type="SUPFAM" id="SSF56935">
    <property type="entry name" value="Porins"/>
    <property type="match status" value="1"/>
</dbReference>
<dbReference type="PANTHER" id="PTHR30069:SF29">
    <property type="entry name" value="HEMOGLOBIN AND HEMOGLOBIN-HAPTOGLOBIN-BINDING PROTEIN 1-RELATED"/>
    <property type="match status" value="1"/>
</dbReference>
<dbReference type="PANTHER" id="PTHR30069">
    <property type="entry name" value="TONB-DEPENDENT OUTER MEMBRANE RECEPTOR"/>
    <property type="match status" value="1"/>
</dbReference>
<evidence type="ECO:0000256" key="2">
    <source>
        <dbReference type="ARBA" id="ARBA00022448"/>
    </source>
</evidence>
<evidence type="ECO:0000313" key="15">
    <source>
        <dbReference type="Proteomes" id="UP000627292"/>
    </source>
</evidence>
<organism evidence="14 15">
    <name type="scientific">Filimonas zeae</name>
    <dbReference type="NCBI Taxonomy" id="1737353"/>
    <lineage>
        <taxon>Bacteria</taxon>
        <taxon>Pseudomonadati</taxon>
        <taxon>Bacteroidota</taxon>
        <taxon>Chitinophagia</taxon>
        <taxon>Chitinophagales</taxon>
        <taxon>Chitinophagaceae</taxon>
        <taxon>Filimonas</taxon>
    </lineage>
</organism>
<dbReference type="GO" id="GO:0009279">
    <property type="term" value="C:cell outer membrane"/>
    <property type="evidence" value="ECO:0007669"/>
    <property type="project" value="UniProtKB-SubCell"/>
</dbReference>
<comment type="caution">
    <text evidence="14">The sequence shown here is derived from an EMBL/GenBank/DDBJ whole genome shotgun (WGS) entry which is preliminary data.</text>
</comment>
<reference evidence="14" key="1">
    <citation type="journal article" date="2014" name="Int. J. Syst. Evol. Microbiol.">
        <title>Complete genome sequence of Corynebacterium casei LMG S-19264T (=DSM 44701T), isolated from a smear-ripened cheese.</title>
        <authorList>
            <consortium name="US DOE Joint Genome Institute (JGI-PGF)"/>
            <person name="Walter F."/>
            <person name="Albersmeier A."/>
            <person name="Kalinowski J."/>
            <person name="Ruckert C."/>
        </authorList>
    </citation>
    <scope>NUCLEOTIDE SEQUENCE</scope>
    <source>
        <strain evidence="14">CGMCC 1.15290</strain>
    </source>
</reference>
<evidence type="ECO:0000259" key="13">
    <source>
        <dbReference type="Pfam" id="PF07715"/>
    </source>
</evidence>
<dbReference type="AlphaFoldDB" id="A0A917MQF5"/>
<dbReference type="InterPro" id="IPR039426">
    <property type="entry name" value="TonB-dep_rcpt-like"/>
</dbReference>
<dbReference type="InterPro" id="IPR037066">
    <property type="entry name" value="Plug_dom_sf"/>
</dbReference>
<name>A0A917MQF5_9BACT</name>
<proteinExistence type="inferred from homology"/>
<evidence type="ECO:0000256" key="9">
    <source>
        <dbReference type="ARBA" id="ARBA00023237"/>
    </source>
</evidence>
<dbReference type="InterPro" id="IPR000531">
    <property type="entry name" value="Beta-barrel_TonB"/>
</dbReference>
<keyword evidence="6 11" id="KW-0798">TonB box</keyword>
<evidence type="ECO:0000256" key="11">
    <source>
        <dbReference type="RuleBase" id="RU003357"/>
    </source>
</evidence>
<reference evidence="14" key="2">
    <citation type="submission" date="2020-09" db="EMBL/GenBank/DDBJ databases">
        <authorList>
            <person name="Sun Q."/>
            <person name="Zhou Y."/>
        </authorList>
    </citation>
    <scope>NUCLEOTIDE SEQUENCE</scope>
    <source>
        <strain evidence="14">CGMCC 1.15290</strain>
    </source>
</reference>
<dbReference type="Gene3D" id="2.60.40.1120">
    <property type="entry name" value="Carboxypeptidase-like, regulatory domain"/>
    <property type="match status" value="1"/>
</dbReference>
<dbReference type="Gene3D" id="2.40.170.20">
    <property type="entry name" value="TonB-dependent receptor, beta-barrel domain"/>
    <property type="match status" value="1"/>
</dbReference>
<evidence type="ECO:0000256" key="1">
    <source>
        <dbReference type="ARBA" id="ARBA00004571"/>
    </source>
</evidence>
<dbReference type="InterPro" id="IPR008969">
    <property type="entry name" value="CarboxyPept-like_regulatory"/>
</dbReference>
<evidence type="ECO:0000259" key="12">
    <source>
        <dbReference type="Pfam" id="PF00593"/>
    </source>
</evidence>
<evidence type="ECO:0000256" key="3">
    <source>
        <dbReference type="ARBA" id="ARBA00022452"/>
    </source>
</evidence>
<keyword evidence="15" id="KW-1185">Reference proteome</keyword>
<dbReference type="Pfam" id="PF13715">
    <property type="entry name" value="CarbopepD_reg_2"/>
    <property type="match status" value="1"/>
</dbReference>
<feature type="domain" description="TonB-dependent receptor-like beta-barrel" evidence="12">
    <location>
        <begin position="442"/>
        <end position="722"/>
    </location>
</feature>
<evidence type="ECO:0000256" key="6">
    <source>
        <dbReference type="ARBA" id="ARBA00023077"/>
    </source>
</evidence>
<evidence type="ECO:0000256" key="7">
    <source>
        <dbReference type="ARBA" id="ARBA00023136"/>
    </source>
</evidence>
<accession>A0A917MQF5</accession>
<keyword evidence="3 10" id="KW-1134">Transmembrane beta strand</keyword>
<gene>
    <name evidence="14" type="ORF">GCM10011379_01230</name>
</gene>
<evidence type="ECO:0000256" key="8">
    <source>
        <dbReference type="ARBA" id="ARBA00023170"/>
    </source>
</evidence>
<evidence type="ECO:0000256" key="4">
    <source>
        <dbReference type="ARBA" id="ARBA00022692"/>
    </source>
</evidence>
<keyword evidence="7 10" id="KW-0472">Membrane</keyword>
<evidence type="ECO:0000313" key="14">
    <source>
        <dbReference type="EMBL" id="GGH57014.1"/>
    </source>
</evidence>
<keyword evidence="4 10" id="KW-0812">Transmembrane</keyword>